<dbReference type="GO" id="GO:0016757">
    <property type="term" value="F:glycosyltransferase activity"/>
    <property type="evidence" value="ECO:0007669"/>
    <property type="project" value="UniProtKB-KW"/>
</dbReference>
<dbReference type="Pfam" id="PF13439">
    <property type="entry name" value="Glyco_transf_4"/>
    <property type="match status" value="1"/>
</dbReference>
<dbReference type="Proteomes" id="UP000324479">
    <property type="component" value="Unassembled WGS sequence"/>
</dbReference>
<evidence type="ECO:0000256" key="2">
    <source>
        <dbReference type="ARBA" id="ARBA00022679"/>
    </source>
</evidence>
<dbReference type="AlphaFoldDB" id="A0A5M6D5R2"/>
<gene>
    <name evidence="4" type="ORF">FYK55_18765</name>
</gene>
<keyword evidence="5" id="KW-1185">Reference proteome</keyword>
<reference evidence="4 5" key="1">
    <citation type="submission" date="2019-08" db="EMBL/GenBank/DDBJ databases">
        <authorList>
            <person name="Dhanesh K."/>
            <person name="Kumar G."/>
            <person name="Sasikala C."/>
            <person name="Venkata Ramana C."/>
        </authorList>
    </citation>
    <scope>NUCLEOTIDE SEQUENCE [LARGE SCALE GENOMIC DNA]</scope>
    <source>
        <strain evidence="4 5">JC645</strain>
    </source>
</reference>
<evidence type="ECO:0000256" key="1">
    <source>
        <dbReference type="ARBA" id="ARBA00022676"/>
    </source>
</evidence>
<organism evidence="4 5">
    <name type="scientific">Roseiconus nitratireducens</name>
    <dbReference type="NCBI Taxonomy" id="2605748"/>
    <lineage>
        <taxon>Bacteria</taxon>
        <taxon>Pseudomonadati</taxon>
        <taxon>Planctomycetota</taxon>
        <taxon>Planctomycetia</taxon>
        <taxon>Pirellulales</taxon>
        <taxon>Pirellulaceae</taxon>
        <taxon>Roseiconus</taxon>
    </lineage>
</organism>
<accession>A0A5M6D5R2</accession>
<comment type="caution">
    <text evidence="4">The sequence shown here is derived from an EMBL/GenBank/DDBJ whole genome shotgun (WGS) entry which is preliminary data.</text>
</comment>
<dbReference type="Pfam" id="PF13692">
    <property type="entry name" value="Glyco_trans_1_4"/>
    <property type="match status" value="1"/>
</dbReference>
<sequence>MASSMRGGGSERQVLLLARHLDRERFQPHLYLSDAVGDFLDQVPHDVPIHGYDAASQAPAVYVPGRALRRQAKYLRQVIRDAAIDVVYDRTFHMTLLAGSLAGNVRRVSTIVSPPDLALPMVESRFVEIKRRRLAAAYRRSDQVVAVSAQAAQSAESYYGLPEGSVAIVRNPVDVDGLRDAAEAATTPNGDRTLLVCVGRMTAEKGHRDLIAALPAVLRAWPHDRPPLQLRLIGDGPLRGEILRQVESLRLSNHVRSVGAVAGAAAEIASADALILPSRFEGMPNVVLEAMALGTAVIATRAGGAVELQRDRATAFWASPGDTDSIADAILRFARQPELAEQHRLAAKDLIRQEHDLRDVVRRIEDLLDPR</sequence>
<name>A0A5M6D5R2_9BACT</name>
<evidence type="ECO:0000313" key="5">
    <source>
        <dbReference type="Proteomes" id="UP000324479"/>
    </source>
</evidence>
<keyword evidence="2 4" id="KW-0808">Transferase</keyword>
<dbReference type="CDD" id="cd03811">
    <property type="entry name" value="GT4_GT28_WabH-like"/>
    <property type="match status" value="1"/>
</dbReference>
<dbReference type="InterPro" id="IPR028098">
    <property type="entry name" value="Glyco_trans_4-like_N"/>
</dbReference>
<keyword evidence="1" id="KW-0328">Glycosyltransferase</keyword>
<dbReference type="PANTHER" id="PTHR12526">
    <property type="entry name" value="GLYCOSYLTRANSFERASE"/>
    <property type="match status" value="1"/>
</dbReference>
<feature type="domain" description="Glycosyltransferase subfamily 4-like N-terminal" evidence="3">
    <location>
        <begin position="8"/>
        <end position="176"/>
    </location>
</feature>
<dbReference type="Gene3D" id="3.40.50.2000">
    <property type="entry name" value="Glycogen Phosphorylase B"/>
    <property type="match status" value="2"/>
</dbReference>
<evidence type="ECO:0000259" key="3">
    <source>
        <dbReference type="Pfam" id="PF13439"/>
    </source>
</evidence>
<dbReference type="SUPFAM" id="SSF53756">
    <property type="entry name" value="UDP-Glycosyltransferase/glycogen phosphorylase"/>
    <property type="match status" value="1"/>
</dbReference>
<proteinExistence type="predicted"/>
<dbReference type="EMBL" id="VWOX01000011">
    <property type="protein sequence ID" value="KAA5541119.1"/>
    <property type="molecule type" value="Genomic_DNA"/>
</dbReference>
<dbReference type="PANTHER" id="PTHR12526:SF510">
    <property type="entry name" value="D-INOSITOL 3-PHOSPHATE GLYCOSYLTRANSFERASE"/>
    <property type="match status" value="1"/>
</dbReference>
<protein>
    <submittedName>
        <fullName evidence="4">Glycosyltransferase</fullName>
    </submittedName>
</protein>
<evidence type="ECO:0000313" key="4">
    <source>
        <dbReference type="EMBL" id="KAA5541119.1"/>
    </source>
</evidence>